<accession>A0AAW1YIG2</accession>
<protein>
    <submittedName>
        <fullName evidence="2">Uncharacterized protein</fullName>
    </submittedName>
</protein>
<dbReference type="EMBL" id="JBEDUW010000001">
    <property type="protein sequence ID" value="KAK9948167.1"/>
    <property type="molecule type" value="Genomic_DNA"/>
</dbReference>
<evidence type="ECO:0000256" key="1">
    <source>
        <dbReference type="SAM" id="MobiDB-lite"/>
    </source>
</evidence>
<gene>
    <name evidence="2" type="ORF">M0R45_003755</name>
</gene>
<feature type="region of interest" description="Disordered" evidence="1">
    <location>
        <begin position="71"/>
        <end position="95"/>
    </location>
</feature>
<organism evidence="2 3">
    <name type="scientific">Rubus argutus</name>
    <name type="common">Southern blackberry</name>
    <dbReference type="NCBI Taxonomy" id="59490"/>
    <lineage>
        <taxon>Eukaryota</taxon>
        <taxon>Viridiplantae</taxon>
        <taxon>Streptophyta</taxon>
        <taxon>Embryophyta</taxon>
        <taxon>Tracheophyta</taxon>
        <taxon>Spermatophyta</taxon>
        <taxon>Magnoliopsida</taxon>
        <taxon>eudicotyledons</taxon>
        <taxon>Gunneridae</taxon>
        <taxon>Pentapetalae</taxon>
        <taxon>rosids</taxon>
        <taxon>fabids</taxon>
        <taxon>Rosales</taxon>
        <taxon>Rosaceae</taxon>
        <taxon>Rosoideae</taxon>
        <taxon>Rosoideae incertae sedis</taxon>
        <taxon>Rubus</taxon>
    </lineage>
</organism>
<dbReference type="AlphaFoldDB" id="A0AAW1YIG2"/>
<reference evidence="2 3" key="1">
    <citation type="journal article" date="2023" name="G3 (Bethesda)">
        <title>A chromosome-length genome assembly and annotation of blackberry (Rubus argutus, cv. 'Hillquist').</title>
        <authorList>
            <person name="Bruna T."/>
            <person name="Aryal R."/>
            <person name="Dudchenko O."/>
            <person name="Sargent D.J."/>
            <person name="Mead D."/>
            <person name="Buti M."/>
            <person name="Cavallini A."/>
            <person name="Hytonen T."/>
            <person name="Andres J."/>
            <person name="Pham M."/>
            <person name="Weisz D."/>
            <person name="Mascagni F."/>
            <person name="Usai G."/>
            <person name="Natali L."/>
            <person name="Bassil N."/>
            <person name="Fernandez G.E."/>
            <person name="Lomsadze A."/>
            <person name="Armour M."/>
            <person name="Olukolu B."/>
            <person name="Poorten T."/>
            <person name="Britton C."/>
            <person name="Davik J."/>
            <person name="Ashrafi H."/>
            <person name="Aiden E.L."/>
            <person name="Borodovsky M."/>
            <person name="Worthington M."/>
        </authorList>
    </citation>
    <scope>NUCLEOTIDE SEQUENCE [LARGE SCALE GENOMIC DNA]</scope>
    <source>
        <strain evidence="2">PI 553951</strain>
    </source>
</reference>
<evidence type="ECO:0000313" key="3">
    <source>
        <dbReference type="Proteomes" id="UP001457282"/>
    </source>
</evidence>
<feature type="compositionally biased region" description="Polar residues" evidence="1">
    <location>
        <begin position="86"/>
        <end position="95"/>
    </location>
</feature>
<evidence type="ECO:0000313" key="2">
    <source>
        <dbReference type="EMBL" id="KAK9948167.1"/>
    </source>
</evidence>
<dbReference type="Proteomes" id="UP001457282">
    <property type="component" value="Unassembled WGS sequence"/>
</dbReference>
<keyword evidence="3" id="KW-1185">Reference proteome</keyword>
<sequence>MGILKSVKALGKIIPTTKVGKLMWNKFWVQIRISTMSIMLIPVISRSRYCEQQNLLNSGVQAARQCHPPLRAPEPGCTGGLDPRVLSSNPPIRHL</sequence>
<proteinExistence type="predicted"/>
<comment type="caution">
    <text evidence="2">The sequence shown here is derived from an EMBL/GenBank/DDBJ whole genome shotgun (WGS) entry which is preliminary data.</text>
</comment>
<name>A0AAW1YIG2_RUBAR</name>